<dbReference type="OrthoDB" id="5420013at2759"/>
<organism evidence="3 4">
    <name type="scientific">Coniochaeta ligniaria NRRL 30616</name>
    <dbReference type="NCBI Taxonomy" id="1408157"/>
    <lineage>
        <taxon>Eukaryota</taxon>
        <taxon>Fungi</taxon>
        <taxon>Dikarya</taxon>
        <taxon>Ascomycota</taxon>
        <taxon>Pezizomycotina</taxon>
        <taxon>Sordariomycetes</taxon>
        <taxon>Sordariomycetidae</taxon>
        <taxon>Coniochaetales</taxon>
        <taxon>Coniochaetaceae</taxon>
        <taxon>Coniochaeta</taxon>
    </lineage>
</organism>
<feature type="region of interest" description="Disordered" evidence="1">
    <location>
        <begin position="84"/>
        <end position="138"/>
    </location>
</feature>
<feature type="compositionally biased region" description="Polar residues" evidence="1">
    <location>
        <begin position="19"/>
        <end position="28"/>
    </location>
</feature>
<keyword evidence="2" id="KW-0472">Membrane</keyword>
<feature type="transmembrane region" description="Helical" evidence="2">
    <location>
        <begin position="485"/>
        <end position="504"/>
    </location>
</feature>
<protein>
    <recommendedName>
        <fullName evidence="5">Transmembrane protein</fullName>
    </recommendedName>
</protein>
<evidence type="ECO:0000313" key="3">
    <source>
        <dbReference type="EMBL" id="OIW24440.1"/>
    </source>
</evidence>
<feature type="compositionally biased region" description="Basic and acidic residues" evidence="1">
    <location>
        <begin position="202"/>
        <end position="214"/>
    </location>
</feature>
<accession>A0A1J7J3P0</accession>
<feature type="region of interest" description="Disordered" evidence="1">
    <location>
        <begin position="202"/>
        <end position="291"/>
    </location>
</feature>
<proteinExistence type="predicted"/>
<keyword evidence="4" id="KW-1185">Reference proteome</keyword>
<feature type="region of interest" description="Disordered" evidence="1">
    <location>
        <begin position="1"/>
        <end position="59"/>
    </location>
</feature>
<evidence type="ECO:0000313" key="4">
    <source>
        <dbReference type="Proteomes" id="UP000182658"/>
    </source>
</evidence>
<keyword evidence="2" id="KW-0812">Transmembrane</keyword>
<dbReference type="Proteomes" id="UP000182658">
    <property type="component" value="Unassembled WGS sequence"/>
</dbReference>
<sequence>MASSQTRDVRPHAPDSPWAASNSDSSRQYGHDLGTETAAHEGEDNNTTVNPAAASEQERPHFLASPFGKRGKIPGYAVDAGGRNSFLSGRGQSKRPIGMPPSFPRGRSLSDKGSVKFEKERRGNAAETEVDLPGPNRQTNTLRHTWSVCLANRVRFVYAAEDAPVCAREDVWDDAKAWIMQIGSTVHLLRVARTAFFEERRETTLQEERGERRGRASLSGNSHTPVSTAADVESAAAHETGSQETPSPREQDGPVTGGSQAADSGGLPAAATRPAPEEGRSMSDVSGTSTDEEPWYVQANHLCPDVPYIVVGIIYNDEAFPREVLLPIERGSEQPSVSRGKSILFKQIRKAERHLRPLWLRILSFKSVVGFSLYKCDPIMSSHTVPSISNRTQRSLAEMYRDYRNNNRRTEEQWATWVHRNFNADSCTPKHGKYALQLVLGWSSTKLAVWGATSILLSLAIGIWYMARPAEGEDIVAVVQTAWSLASYVVTTAALAIAVVGAVTQIGRG</sequence>
<dbReference type="InParanoid" id="A0A1J7J3P0"/>
<dbReference type="EMBL" id="KV875103">
    <property type="protein sequence ID" value="OIW24440.1"/>
    <property type="molecule type" value="Genomic_DNA"/>
</dbReference>
<evidence type="ECO:0008006" key="5">
    <source>
        <dbReference type="Google" id="ProtNLM"/>
    </source>
</evidence>
<feature type="compositionally biased region" description="Basic and acidic residues" evidence="1">
    <location>
        <begin position="29"/>
        <end position="43"/>
    </location>
</feature>
<name>A0A1J7J3P0_9PEZI</name>
<dbReference type="AlphaFoldDB" id="A0A1J7J3P0"/>
<feature type="transmembrane region" description="Helical" evidence="2">
    <location>
        <begin position="447"/>
        <end position="465"/>
    </location>
</feature>
<feature type="compositionally biased region" description="Basic and acidic residues" evidence="1">
    <location>
        <begin position="108"/>
        <end position="124"/>
    </location>
</feature>
<reference evidence="3 4" key="1">
    <citation type="submission" date="2016-10" db="EMBL/GenBank/DDBJ databases">
        <title>Draft genome sequence of Coniochaeta ligniaria NRRL30616, a lignocellulolytic fungus for bioabatement of inhibitors in plant biomass hydrolysates.</title>
        <authorList>
            <consortium name="DOE Joint Genome Institute"/>
            <person name="Jimenez D.J."/>
            <person name="Hector R.E."/>
            <person name="Riley R."/>
            <person name="Sun H."/>
            <person name="Grigoriev I.V."/>
            <person name="Van Elsas J.D."/>
            <person name="Nichols N.N."/>
        </authorList>
    </citation>
    <scope>NUCLEOTIDE SEQUENCE [LARGE SCALE GENOMIC DNA]</scope>
    <source>
        <strain evidence="3 4">NRRL 30616</strain>
    </source>
</reference>
<evidence type="ECO:0000256" key="2">
    <source>
        <dbReference type="SAM" id="Phobius"/>
    </source>
</evidence>
<feature type="compositionally biased region" description="Polar residues" evidence="1">
    <location>
        <begin position="218"/>
        <end position="227"/>
    </location>
</feature>
<evidence type="ECO:0000256" key="1">
    <source>
        <dbReference type="SAM" id="MobiDB-lite"/>
    </source>
</evidence>
<gene>
    <name evidence="3" type="ORF">CONLIGDRAFT_648597</name>
</gene>
<keyword evidence="2" id="KW-1133">Transmembrane helix</keyword>